<evidence type="ECO:0008006" key="4">
    <source>
        <dbReference type="Google" id="ProtNLM"/>
    </source>
</evidence>
<dbReference type="Pfam" id="PF18159">
    <property type="entry name" value="S_4TM"/>
    <property type="match status" value="1"/>
</dbReference>
<keyword evidence="1" id="KW-0472">Membrane</keyword>
<protein>
    <recommendedName>
        <fullName evidence="4">Transposase</fullName>
    </recommendedName>
</protein>
<evidence type="ECO:0000313" key="2">
    <source>
        <dbReference type="EMBL" id="GIJ19822.1"/>
    </source>
</evidence>
<reference evidence="2 3" key="1">
    <citation type="submission" date="2021-01" db="EMBL/GenBank/DDBJ databases">
        <title>Whole genome shotgun sequence of Verrucosispora lutea NBRC 106530.</title>
        <authorList>
            <person name="Komaki H."/>
            <person name="Tamura T."/>
        </authorList>
    </citation>
    <scope>NUCLEOTIDE SEQUENCE [LARGE SCALE GENOMIC DNA]</scope>
    <source>
        <strain evidence="2 3">NBRC 106530</strain>
    </source>
</reference>
<name>A0ABQ4IPL7_9ACTN</name>
<organism evidence="2 3">
    <name type="scientific">Micromonospora lutea</name>
    <dbReference type="NCBI Taxonomy" id="419825"/>
    <lineage>
        <taxon>Bacteria</taxon>
        <taxon>Bacillati</taxon>
        <taxon>Actinomycetota</taxon>
        <taxon>Actinomycetes</taxon>
        <taxon>Micromonosporales</taxon>
        <taxon>Micromonosporaceae</taxon>
        <taxon>Micromonospora</taxon>
    </lineage>
</organism>
<feature type="transmembrane region" description="Helical" evidence="1">
    <location>
        <begin position="165"/>
        <end position="189"/>
    </location>
</feature>
<dbReference type="Proteomes" id="UP000643165">
    <property type="component" value="Unassembled WGS sequence"/>
</dbReference>
<feature type="transmembrane region" description="Helical" evidence="1">
    <location>
        <begin position="37"/>
        <end position="55"/>
    </location>
</feature>
<evidence type="ECO:0000256" key="1">
    <source>
        <dbReference type="SAM" id="Phobius"/>
    </source>
</evidence>
<gene>
    <name evidence="2" type="ORF">Vlu01_04460</name>
</gene>
<comment type="caution">
    <text evidence="2">The sequence shown here is derived from an EMBL/GenBank/DDBJ whole genome shotgun (WGS) entry which is preliminary data.</text>
</comment>
<dbReference type="EMBL" id="BOPB01000002">
    <property type="protein sequence ID" value="GIJ19822.1"/>
    <property type="molecule type" value="Genomic_DNA"/>
</dbReference>
<keyword evidence="3" id="KW-1185">Reference proteome</keyword>
<sequence>MTDPATSLLSRQTEPEMMTLLRAMSVCHSRAQRLDNLRMILSILLGVAGAAVALTGVSSTLVTALGALWALMNAVGLGTWSRGQLSRGAVLQEMFDVRLFGLPWNAVAAGAEVSAAEVSRLDRAYRGDERYLRDYYEVPPLPTPYDVLACQQQNLGWGARVRRRYAYVVLGGTAAWSLLGVVFGISAGLTVLQLLLQWYVPSLGALLLGMEIYRSQRDVANDRERALAVMQERITAAVERHGVDASAELLALARQVQDLIFRSRQRQSRVPDWFFRRFHAADRHDFQVAMAALTRILQDARLVAPAPREGPVT</sequence>
<proteinExistence type="predicted"/>
<accession>A0ABQ4IPL7</accession>
<dbReference type="RefSeq" id="WP_203992203.1">
    <property type="nucleotide sequence ID" value="NZ_BOPB01000002.1"/>
</dbReference>
<dbReference type="InterPro" id="IPR049920">
    <property type="entry name" value="IK1_05631-like"/>
</dbReference>
<feature type="transmembrane region" description="Helical" evidence="1">
    <location>
        <begin position="195"/>
        <end position="213"/>
    </location>
</feature>
<keyword evidence="1" id="KW-1133">Transmembrane helix</keyword>
<evidence type="ECO:0000313" key="3">
    <source>
        <dbReference type="Proteomes" id="UP000643165"/>
    </source>
</evidence>
<keyword evidence="1" id="KW-0812">Transmembrane</keyword>